<name>A0A8R1TRQ6_ONCVO</name>
<reference evidence="1" key="2">
    <citation type="submission" date="2022-06" db="UniProtKB">
        <authorList>
            <consortium name="EnsemblMetazoa"/>
        </authorList>
    </citation>
    <scope>IDENTIFICATION</scope>
</reference>
<evidence type="ECO:0000313" key="2">
    <source>
        <dbReference type="Proteomes" id="UP000024404"/>
    </source>
</evidence>
<keyword evidence="2" id="KW-1185">Reference proteome</keyword>
<organism evidence="1 2">
    <name type="scientific">Onchocerca volvulus</name>
    <dbReference type="NCBI Taxonomy" id="6282"/>
    <lineage>
        <taxon>Eukaryota</taxon>
        <taxon>Metazoa</taxon>
        <taxon>Ecdysozoa</taxon>
        <taxon>Nematoda</taxon>
        <taxon>Chromadorea</taxon>
        <taxon>Rhabditida</taxon>
        <taxon>Spirurina</taxon>
        <taxon>Spiruromorpha</taxon>
        <taxon>Filarioidea</taxon>
        <taxon>Onchocercidae</taxon>
        <taxon>Onchocerca</taxon>
    </lineage>
</organism>
<dbReference type="AlphaFoldDB" id="A0A8R1TRQ6"/>
<dbReference type="EMBL" id="CMVM020000121">
    <property type="status" value="NOT_ANNOTATED_CDS"/>
    <property type="molecule type" value="Genomic_DNA"/>
</dbReference>
<sequence length="106" mass="12488">MLSRMEEACRMIHFLSEHLCDSLNWSEAQNDRAEIKDEKYDKVNLVRLNHFSSLLQLQALWHQLESYILHNYIASVENLLEMIIEAMNASFPDDLLFIFVSEIDSI</sequence>
<dbReference type="Proteomes" id="UP000024404">
    <property type="component" value="Unassembled WGS sequence"/>
</dbReference>
<reference evidence="2" key="1">
    <citation type="submission" date="2013-10" db="EMBL/GenBank/DDBJ databases">
        <title>Genome sequencing of Onchocerca volvulus.</title>
        <authorList>
            <person name="Cotton J."/>
            <person name="Tsai J."/>
            <person name="Stanley E."/>
            <person name="Tracey A."/>
            <person name="Holroyd N."/>
            <person name="Lustigman S."/>
            <person name="Berriman M."/>
        </authorList>
    </citation>
    <scope>NUCLEOTIDE SEQUENCE</scope>
</reference>
<accession>A0A8R1TRQ6</accession>
<protein>
    <submittedName>
        <fullName evidence="1">Uncharacterized protein</fullName>
    </submittedName>
</protein>
<dbReference type="EnsemblMetazoa" id="OVOC3683.1">
    <property type="protein sequence ID" value="OVOC3683.1"/>
    <property type="gene ID" value="WBGene00240492"/>
</dbReference>
<proteinExistence type="predicted"/>
<evidence type="ECO:0000313" key="1">
    <source>
        <dbReference type="EnsemblMetazoa" id="OVOC3683.1"/>
    </source>
</evidence>